<dbReference type="Pfam" id="PF00550">
    <property type="entry name" value="PP-binding"/>
    <property type="match status" value="1"/>
</dbReference>
<dbReference type="Gene3D" id="1.10.1200.10">
    <property type="entry name" value="ACP-like"/>
    <property type="match status" value="1"/>
</dbReference>
<dbReference type="InterPro" id="IPR036736">
    <property type="entry name" value="ACP-like_sf"/>
</dbReference>
<organism evidence="2">
    <name type="scientific">Nocardia brasiliensis</name>
    <dbReference type="NCBI Taxonomy" id="37326"/>
    <lineage>
        <taxon>Bacteria</taxon>
        <taxon>Bacillati</taxon>
        <taxon>Actinomycetota</taxon>
        <taxon>Actinomycetes</taxon>
        <taxon>Mycobacteriales</taxon>
        <taxon>Nocardiaceae</taxon>
        <taxon>Nocardia</taxon>
    </lineage>
</organism>
<sequence>MEPLTYAAVRADIADVLYLEPDELTDTEDLFAAGLDSVRLMGLIERWKKRGAAPAFVDLAEHPTLAAWWPLLAPRPAR</sequence>
<proteinExistence type="predicted"/>
<reference evidence="2" key="1">
    <citation type="journal article" date="2014" name="BMC Genomics">
        <title>Genome based analysis of type-I polyketide synthase and nonribosomal peptide synthetase gene clusters in seven strains of five representative Nocardia species.</title>
        <authorList>
            <person name="Komaki H."/>
            <person name="Ichikawa N."/>
            <person name="Hosoyama A."/>
            <person name="Takahashi-Nakaguchi A."/>
            <person name="Matsuzawa T."/>
            <person name="Suzuki K."/>
            <person name="Fujita N."/>
            <person name="Gonoi T."/>
        </authorList>
    </citation>
    <scope>NUCLEOTIDE SEQUENCE</scope>
    <source>
        <strain evidence="2">IFM 10847</strain>
    </source>
</reference>
<protein>
    <submittedName>
        <fullName evidence="2">Putative acyl-carrier protein</fullName>
    </submittedName>
</protein>
<dbReference type="PROSITE" id="PS50075">
    <property type="entry name" value="CARRIER"/>
    <property type="match status" value="1"/>
</dbReference>
<evidence type="ECO:0000313" key="2">
    <source>
        <dbReference type="EMBL" id="BAO99157.1"/>
    </source>
</evidence>
<feature type="domain" description="Carrier" evidence="1">
    <location>
        <begin position="1"/>
        <end position="76"/>
    </location>
</feature>
<name>A0A060PU27_NOCBR</name>
<accession>A0A060PU27</accession>
<dbReference type="InterPro" id="IPR009081">
    <property type="entry name" value="PP-bd_ACP"/>
</dbReference>
<dbReference type="RefSeq" id="WP_029897492.1">
    <property type="nucleotide sequence ID" value="NZ_CP191848.1"/>
</dbReference>
<dbReference type="AlphaFoldDB" id="A0A060PU27"/>
<evidence type="ECO:0000259" key="1">
    <source>
        <dbReference type="PROSITE" id="PS50075"/>
    </source>
</evidence>
<dbReference type="EMBL" id="AB701599">
    <property type="protein sequence ID" value="BAO99157.1"/>
    <property type="molecule type" value="Genomic_DNA"/>
</dbReference>
<dbReference type="SUPFAM" id="SSF47336">
    <property type="entry name" value="ACP-like"/>
    <property type="match status" value="1"/>
</dbReference>